<proteinExistence type="predicted"/>
<name>A0ACB7YFZ3_9ERIC</name>
<keyword evidence="2" id="KW-1185">Reference proteome</keyword>
<reference evidence="1 2" key="1">
    <citation type="journal article" date="2021" name="Hortic Res">
        <title>High-quality reference genome and annotation aids understanding of berry development for evergreen blueberry (Vaccinium darrowii).</title>
        <authorList>
            <person name="Yu J."/>
            <person name="Hulse-Kemp A.M."/>
            <person name="Babiker E."/>
            <person name="Staton M."/>
        </authorList>
    </citation>
    <scope>NUCLEOTIDE SEQUENCE [LARGE SCALE GENOMIC DNA]</scope>
    <source>
        <strain evidence="2">cv. NJ 8807/NJ 8810</strain>
        <tissue evidence="1">Young leaf</tissue>
    </source>
</reference>
<dbReference type="EMBL" id="CM037158">
    <property type="protein sequence ID" value="KAH7852395.1"/>
    <property type="molecule type" value="Genomic_DNA"/>
</dbReference>
<evidence type="ECO:0000313" key="2">
    <source>
        <dbReference type="Proteomes" id="UP000828048"/>
    </source>
</evidence>
<dbReference type="Proteomes" id="UP000828048">
    <property type="component" value="Chromosome 8"/>
</dbReference>
<protein>
    <submittedName>
        <fullName evidence="1">Uncharacterized protein</fullName>
    </submittedName>
</protein>
<gene>
    <name evidence="1" type="ORF">Vadar_024295</name>
</gene>
<sequence length="339" mass="38315">MPGLRRQFLNLNNNSKKVKKEKTMKQARIVRVIYNDPYATDSGSDDDDSIFGNSNFVFPRIKRVVREIVIPGIPNDSCLGILQEEVTSKKLGENKKTQRSSSIYKGVRRRKWGKYAAEIRDPIQRKRLWLGTYTTAEEAANVYKRKKLEFERIIAAERGENLNPCVSEETNCLYSHPSPSSVLDVSTTCIVNGIGSSNNEENNLIKSVVKEEADLVQSVEEEPPISTFLGDLIFSPPISQELGLGYGSDLLPTYDYEQTPISEILEYPSISPLLDLGFESNSLCFNDIEQFFEGRGEVDMDFPICEFQNGEGNDVPDVDFELDKEELAWVDEALNLDFP</sequence>
<evidence type="ECO:0000313" key="1">
    <source>
        <dbReference type="EMBL" id="KAH7852395.1"/>
    </source>
</evidence>
<organism evidence="1 2">
    <name type="scientific">Vaccinium darrowii</name>
    <dbReference type="NCBI Taxonomy" id="229202"/>
    <lineage>
        <taxon>Eukaryota</taxon>
        <taxon>Viridiplantae</taxon>
        <taxon>Streptophyta</taxon>
        <taxon>Embryophyta</taxon>
        <taxon>Tracheophyta</taxon>
        <taxon>Spermatophyta</taxon>
        <taxon>Magnoliopsida</taxon>
        <taxon>eudicotyledons</taxon>
        <taxon>Gunneridae</taxon>
        <taxon>Pentapetalae</taxon>
        <taxon>asterids</taxon>
        <taxon>Ericales</taxon>
        <taxon>Ericaceae</taxon>
        <taxon>Vaccinioideae</taxon>
        <taxon>Vaccinieae</taxon>
        <taxon>Vaccinium</taxon>
    </lineage>
</organism>
<comment type="caution">
    <text evidence="1">The sequence shown here is derived from an EMBL/GenBank/DDBJ whole genome shotgun (WGS) entry which is preliminary data.</text>
</comment>
<accession>A0ACB7YFZ3</accession>